<evidence type="ECO:0000259" key="1">
    <source>
        <dbReference type="Pfam" id="PF00881"/>
    </source>
</evidence>
<dbReference type="OrthoDB" id="7065805at2"/>
<dbReference type="PANTHER" id="PTHR43745:SF2">
    <property type="entry name" value="NITROREDUCTASE MJ1384-RELATED"/>
    <property type="match status" value="1"/>
</dbReference>
<dbReference type="RefSeq" id="WP_091123026.1">
    <property type="nucleotide sequence ID" value="NZ_FMBA01000020.1"/>
</dbReference>
<feature type="domain" description="Nitroreductase" evidence="1">
    <location>
        <begin position="58"/>
        <end position="212"/>
    </location>
</feature>
<proteinExistence type="predicted"/>
<reference evidence="3" key="1">
    <citation type="submission" date="2016-08" db="EMBL/GenBank/DDBJ databases">
        <authorList>
            <person name="Varghese N."/>
            <person name="Submissions Spin"/>
        </authorList>
    </citation>
    <scope>NUCLEOTIDE SEQUENCE [LARGE SCALE GENOMIC DNA]</scope>
    <source>
        <strain evidence="3">R-53144</strain>
    </source>
</reference>
<gene>
    <name evidence="2" type="ORF">GA0061080_102024</name>
</gene>
<evidence type="ECO:0000313" key="3">
    <source>
        <dbReference type="Proteomes" id="UP000199698"/>
    </source>
</evidence>
<name>A0A1C4BGL0_9GAMM</name>
<dbReference type="EMBL" id="FMBA01000020">
    <property type="protein sequence ID" value="SCC05848.1"/>
    <property type="molecule type" value="Genomic_DNA"/>
</dbReference>
<dbReference type="AlphaFoldDB" id="A0A1C4BGL0"/>
<protein>
    <submittedName>
        <fullName evidence="2">Nitroreductase</fullName>
    </submittedName>
</protein>
<keyword evidence="3" id="KW-1185">Reference proteome</keyword>
<dbReference type="GO" id="GO:0016491">
    <property type="term" value="F:oxidoreductase activity"/>
    <property type="evidence" value="ECO:0007669"/>
    <property type="project" value="InterPro"/>
</dbReference>
<dbReference type="Proteomes" id="UP000199698">
    <property type="component" value="Unassembled WGS sequence"/>
</dbReference>
<dbReference type="SUPFAM" id="SSF55469">
    <property type="entry name" value="FMN-dependent nitroreductase-like"/>
    <property type="match status" value="1"/>
</dbReference>
<dbReference type="InterPro" id="IPR029479">
    <property type="entry name" value="Nitroreductase"/>
</dbReference>
<dbReference type="Gene3D" id="3.40.109.10">
    <property type="entry name" value="NADH Oxidase"/>
    <property type="match status" value="1"/>
</dbReference>
<evidence type="ECO:0000313" key="2">
    <source>
        <dbReference type="EMBL" id="SCC05848.1"/>
    </source>
</evidence>
<dbReference type="InterPro" id="IPR052544">
    <property type="entry name" value="Bacteriocin_Proc_Enz"/>
</dbReference>
<dbReference type="STRING" id="1798183.GA0061080_102024"/>
<dbReference type="PANTHER" id="PTHR43745">
    <property type="entry name" value="NITROREDUCTASE MJ1384-RELATED"/>
    <property type="match status" value="1"/>
</dbReference>
<accession>A0A1C4BGL0</accession>
<organism evidence="2 3">
    <name type="scientific">Gilliamella intestini</name>
    <dbReference type="NCBI Taxonomy" id="1798183"/>
    <lineage>
        <taxon>Bacteria</taxon>
        <taxon>Pseudomonadati</taxon>
        <taxon>Pseudomonadota</taxon>
        <taxon>Gammaproteobacteria</taxon>
        <taxon>Orbales</taxon>
        <taxon>Orbaceae</taxon>
        <taxon>Gilliamella</taxon>
    </lineage>
</organism>
<dbReference type="InterPro" id="IPR000415">
    <property type="entry name" value="Nitroreductase-like"/>
</dbReference>
<dbReference type="Pfam" id="PF00881">
    <property type="entry name" value="Nitroreductase"/>
    <property type="match status" value="1"/>
</dbReference>
<sequence>MPWFIRKIVVILFVYLFSHSFCYADIVLPTPQTKDGVSLFESLKKRSSTPGGGFPTGKISDDELSTVLWAASGLNRGKTGWTVPMVKGKPPYVRIYVASEKGTFLYEWEGHYLKEVNNKDIRADIGLQSFTKRAAYSLIFVSDASALTDINPEQIANFSYTAVGAMSQNAYLVASALKLSARYIHSIKAEAISQELQLPEGSKPLGMLLIGK</sequence>